<protein>
    <submittedName>
        <fullName evidence="1">Uncharacterized protein</fullName>
    </submittedName>
</protein>
<gene>
    <name evidence="1" type="ORF">LSH36_14g05020</name>
</gene>
<sequence>MSCNYTRVYREPETSKSYGYGKVSREELRSIVMRVQKPTHSSEQGSHFPDGYFKHPIRLTSGYCDRARAASPSSRPNSTVRRAMSPKLLKSVVRRLQTPTISRKIANGYLMPEYEAAPSSVSRPKTAEENRKFLRRITRPTRSSKRRDLDAFWQETEASEYFYADFSDEVPIGKDDLEEIVNRIRTPTVASELADGYRCPKMKLDVEINRDKLPLVSGLSRSRKVDDIVQRLYRPKPASSYSRTFYSSSVTAH</sequence>
<dbReference type="Proteomes" id="UP001208570">
    <property type="component" value="Unassembled WGS sequence"/>
</dbReference>
<evidence type="ECO:0000313" key="2">
    <source>
        <dbReference type="Proteomes" id="UP001208570"/>
    </source>
</evidence>
<dbReference type="AlphaFoldDB" id="A0AAD9KDM4"/>
<dbReference type="EMBL" id="JAODUP010000014">
    <property type="protein sequence ID" value="KAK2168780.1"/>
    <property type="molecule type" value="Genomic_DNA"/>
</dbReference>
<evidence type="ECO:0000313" key="1">
    <source>
        <dbReference type="EMBL" id="KAK2168780.1"/>
    </source>
</evidence>
<comment type="caution">
    <text evidence="1">The sequence shown here is derived from an EMBL/GenBank/DDBJ whole genome shotgun (WGS) entry which is preliminary data.</text>
</comment>
<name>A0AAD9KDM4_9ANNE</name>
<keyword evidence="2" id="KW-1185">Reference proteome</keyword>
<accession>A0AAD9KDM4</accession>
<proteinExistence type="predicted"/>
<organism evidence="1 2">
    <name type="scientific">Paralvinella palmiformis</name>
    <dbReference type="NCBI Taxonomy" id="53620"/>
    <lineage>
        <taxon>Eukaryota</taxon>
        <taxon>Metazoa</taxon>
        <taxon>Spiralia</taxon>
        <taxon>Lophotrochozoa</taxon>
        <taxon>Annelida</taxon>
        <taxon>Polychaeta</taxon>
        <taxon>Sedentaria</taxon>
        <taxon>Canalipalpata</taxon>
        <taxon>Terebellida</taxon>
        <taxon>Terebelliformia</taxon>
        <taxon>Alvinellidae</taxon>
        <taxon>Paralvinella</taxon>
    </lineage>
</organism>
<reference evidence="1" key="1">
    <citation type="journal article" date="2023" name="Mol. Biol. Evol.">
        <title>Third-Generation Sequencing Reveals the Adaptive Role of the Epigenome in Three Deep-Sea Polychaetes.</title>
        <authorList>
            <person name="Perez M."/>
            <person name="Aroh O."/>
            <person name="Sun Y."/>
            <person name="Lan Y."/>
            <person name="Juniper S.K."/>
            <person name="Young C.R."/>
            <person name="Angers B."/>
            <person name="Qian P.Y."/>
        </authorList>
    </citation>
    <scope>NUCLEOTIDE SEQUENCE</scope>
    <source>
        <strain evidence="1">P08H-3</strain>
    </source>
</reference>